<evidence type="ECO:0000313" key="6">
    <source>
        <dbReference type="EMBL" id="GLI43044.1"/>
    </source>
</evidence>
<dbReference type="PANTHER" id="PTHR30290">
    <property type="entry name" value="PERIPLASMIC BINDING COMPONENT OF ABC TRANSPORTER"/>
    <property type="match status" value="1"/>
</dbReference>
<dbReference type="SUPFAM" id="SSF53850">
    <property type="entry name" value="Periplasmic binding protein-like II"/>
    <property type="match status" value="1"/>
</dbReference>
<comment type="similarity">
    <text evidence="1">Belongs to the bacterial solute-binding protein 5 family.</text>
</comment>
<dbReference type="GO" id="GO:1904680">
    <property type="term" value="F:peptide transmembrane transporter activity"/>
    <property type="evidence" value="ECO:0007669"/>
    <property type="project" value="TreeGrafter"/>
</dbReference>
<dbReference type="PROSITE" id="PS51257">
    <property type="entry name" value="PROKAR_LIPOPROTEIN"/>
    <property type="match status" value="1"/>
</dbReference>
<proteinExistence type="inferred from homology"/>
<evidence type="ECO:0000256" key="1">
    <source>
        <dbReference type="ARBA" id="ARBA00005695"/>
    </source>
</evidence>
<keyword evidence="2" id="KW-0813">Transport</keyword>
<dbReference type="GO" id="GO:0042597">
    <property type="term" value="C:periplasmic space"/>
    <property type="evidence" value="ECO:0007669"/>
    <property type="project" value="UniProtKB-ARBA"/>
</dbReference>
<dbReference type="InterPro" id="IPR000914">
    <property type="entry name" value="SBP_5_dom"/>
</dbReference>
<dbReference type="AlphaFoldDB" id="A0A9W6GA57"/>
<reference evidence="6" key="1">
    <citation type="submission" date="2022-12" db="EMBL/GenBank/DDBJ databases">
        <title>Reference genome sequencing for broad-spectrum identification of bacterial and archaeal isolates by mass spectrometry.</title>
        <authorList>
            <person name="Sekiguchi Y."/>
            <person name="Tourlousse D.M."/>
        </authorList>
    </citation>
    <scope>NUCLEOTIDE SEQUENCE</scope>
    <source>
        <strain evidence="6">LLR39Z86</strain>
    </source>
</reference>
<protein>
    <submittedName>
        <fullName evidence="6">ABC transporter substrate-binding protein</fullName>
    </submittedName>
</protein>
<comment type="caution">
    <text evidence="6">The sequence shown here is derived from an EMBL/GenBank/DDBJ whole genome shotgun (WGS) entry which is preliminary data.</text>
</comment>
<dbReference type="Proteomes" id="UP001144313">
    <property type="component" value="Unassembled WGS sequence"/>
</dbReference>
<dbReference type="Pfam" id="PF00496">
    <property type="entry name" value="SBP_bac_5"/>
    <property type="match status" value="1"/>
</dbReference>
<evidence type="ECO:0000256" key="2">
    <source>
        <dbReference type="ARBA" id="ARBA00022448"/>
    </source>
</evidence>
<keyword evidence="7" id="KW-1185">Reference proteome</keyword>
<dbReference type="EMBL" id="BSDT01000001">
    <property type="protein sequence ID" value="GLI43044.1"/>
    <property type="molecule type" value="Genomic_DNA"/>
</dbReference>
<dbReference type="GO" id="GO:0043190">
    <property type="term" value="C:ATP-binding cassette (ABC) transporter complex"/>
    <property type="evidence" value="ECO:0007669"/>
    <property type="project" value="InterPro"/>
</dbReference>
<feature type="domain" description="Solute-binding protein family 5" evidence="5">
    <location>
        <begin position="88"/>
        <end position="423"/>
    </location>
</feature>
<dbReference type="GO" id="GO:0015833">
    <property type="term" value="P:peptide transport"/>
    <property type="evidence" value="ECO:0007669"/>
    <property type="project" value="TreeGrafter"/>
</dbReference>
<dbReference type="Gene3D" id="3.40.190.10">
    <property type="entry name" value="Periplasmic binding protein-like II"/>
    <property type="match status" value="1"/>
</dbReference>
<accession>A0A9W6GA57</accession>
<dbReference type="PANTHER" id="PTHR30290:SF9">
    <property type="entry name" value="OLIGOPEPTIDE-BINDING PROTEIN APPA"/>
    <property type="match status" value="1"/>
</dbReference>
<evidence type="ECO:0000313" key="7">
    <source>
        <dbReference type="Proteomes" id="UP001144313"/>
    </source>
</evidence>
<dbReference type="Gene3D" id="3.10.105.10">
    <property type="entry name" value="Dipeptide-binding Protein, Domain 3"/>
    <property type="match status" value="1"/>
</dbReference>
<dbReference type="InterPro" id="IPR039424">
    <property type="entry name" value="SBP_5"/>
</dbReference>
<dbReference type="RefSeq" id="WP_270113375.1">
    <property type="nucleotide sequence ID" value="NZ_BAAAOL010000017.1"/>
</dbReference>
<evidence type="ECO:0000256" key="3">
    <source>
        <dbReference type="ARBA" id="ARBA00022729"/>
    </source>
</evidence>
<dbReference type="InterPro" id="IPR030678">
    <property type="entry name" value="Peptide/Ni-bd"/>
</dbReference>
<sequence length="509" mass="53921">MVAASRRVLLGSSLAAATVTAVAACGGTDDEGGAGGAPREGGTLRVGALGSVEALTKDPHGLLSNNSDFLIMSLVYDALTVPGGGTGVAPRLAESWSVADDAKTWTFTIAEGASFHDGTPVIAADVVASMKRIIVDMDAAFKVPVPPEQITALDDRTVQMVTEDPNSQLPLLLRLVTFTTREGADATAFNGTGPFKLEDYTDGNARLVRFDGWHGPRPLLDAIEVTRFESTDAMMNALQGGQIDLATTAGAVSARLAEESGAFTVHRRPNDAALPIVMRVADGPFADVRVRTAMRLIADRDALVQQALSGYGTVANDVLGTGDAFYDTSLPQRAQDLDTARSLLAEAGFDLDATYTLYTIDEAFGEVAAATLFAEQAAKAGVTIEVVEQDAGTFYDQTWCKADLYTMFWGTNDSVAFYAQKVLQSSSETNETGWASEDFDRAYGDLLAATDPAAQEDASHRMQRLEYDESGYLLWGMADGIDLHTPAVNGLSTAPGFGWVLLEGAWLAS</sequence>
<name>A0A9W6GA57_9ACTN</name>
<feature type="signal peptide" evidence="4">
    <location>
        <begin position="1"/>
        <end position="23"/>
    </location>
</feature>
<evidence type="ECO:0000256" key="4">
    <source>
        <dbReference type="SAM" id="SignalP"/>
    </source>
</evidence>
<organism evidence="6 7">
    <name type="scientific">Glycomyces algeriensis</name>
    <dbReference type="NCBI Taxonomy" id="256037"/>
    <lineage>
        <taxon>Bacteria</taxon>
        <taxon>Bacillati</taxon>
        <taxon>Actinomycetota</taxon>
        <taxon>Actinomycetes</taxon>
        <taxon>Glycomycetales</taxon>
        <taxon>Glycomycetaceae</taxon>
        <taxon>Glycomyces</taxon>
    </lineage>
</organism>
<dbReference type="PIRSF" id="PIRSF002741">
    <property type="entry name" value="MppA"/>
    <property type="match status" value="1"/>
</dbReference>
<dbReference type="CDD" id="cd08503">
    <property type="entry name" value="PBP2_NikA_DppA_OppA_like_17"/>
    <property type="match status" value="1"/>
</dbReference>
<keyword evidence="3 4" id="KW-0732">Signal</keyword>
<evidence type="ECO:0000259" key="5">
    <source>
        <dbReference type="Pfam" id="PF00496"/>
    </source>
</evidence>
<feature type="chain" id="PRO_5040766729" evidence="4">
    <location>
        <begin position="24"/>
        <end position="509"/>
    </location>
</feature>
<gene>
    <name evidence="6" type="primary">gsiB</name>
    <name evidence="6" type="ORF">GALLR39Z86_28940</name>
</gene>